<dbReference type="Proteomes" id="UP001419268">
    <property type="component" value="Unassembled WGS sequence"/>
</dbReference>
<dbReference type="GO" id="GO:0003723">
    <property type="term" value="F:RNA binding"/>
    <property type="evidence" value="ECO:0007669"/>
    <property type="project" value="InterPro"/>
</dbReference>
<protein>
    <submittedName>
        <fullName evidence="3">Uncharacterized protein</fullName>
    </submittedName>
</protein>
<dbReference type="NCBIfam" id="TIGR00756">
    <property type="entry name" value="PPR"/>
    <property type="match status" value="5"/>
</dbReference>
<evidence type="ECO:0000313" key="4">
    <source>
        <dbReference type="Proteomes" id="UP001419268"/>
    </source>
</evidence>
<feature type="repeat" description="PPR" evidence="2">
    <location>
        <begin position="203"/>
        <end position="237"/>
    </location>
</feature>
<dbReference type="InterPro" id="IPR011990">
    <property type="entry name" value="TPR-like_helical_dom_sf"/>
</dbReference>
<dbReference type="InterPro" id="IPR002885">
    <property type="entry name" value="PPR_rpt"/>
</dbReference>
<dbReference type="Pfam" id="PF01535">
    <property type="entry name" value="PPR"/>
    <property type="match status" value="5"/>
</dbReference>
<dbReference type="EMBL" id="JBBNAG010000011">
    <property type="protein sequence ID" value="KAK9093697.1"/>
    <property type="molecule type" value="Genomic_DNA"/>
</dbReference>
<dbReference type="FunFam" id="1.25.40.10:FF:000090">
    <property type="entry name" value="Pentatricopeptide repeat-containing protein, chloroplastic"/>
    <property type="match status" value="1"/>
</dbReference>
<proteinExistence type="predicted"/>
<accession>A0AAP0EL28</accession>
<dbReference type="InterPro" id="IPR046848">
    <property type="entry name" value="E_motif"/>
</dbReference>
<evidence type="ECO:0000313" key="3">
    <source>
        <dbReference type="EMBL" id="KAK9093697.1"/>
    </source>
</evidence>
<keyword evidence="4" id="KW-1185">Reference proteome</keyword>
<keyword evidence="1" id="KW-0677">Repeat</keyword>
<dbReference type="Pfam" id="PF20431">
    <property type="entry name" value="E_motif"/>
    <property type="match status" value="1"/>
</dbReference>
<dbReference type="PANTHER" id="PTHR47926:SF347">
    <property type="entry name" value="PENTATRICOPEPTIDE REPEAT-CONTAINING PROTEIN"/>
    <property type="match status" value="1"/>
</dbReference>
<feature type="repeat" description="PPR" evidence="2">
    <location>
        <begin position="398"/>
        <end position="432"/>
    </location>
</feature>
<feature type="repeat" description="PPR" evidence="2">
    <location>
        <begin position="102"/>
        <end position="136"/>
    </location>
</feature>
<dbReference type="FunFam" id="1.25.40.10:FF:000344">
    <property type="entry name" value="Pentatricopeptide repeat-containing protein"/>
    <property type="match status" value="1"/>
</dbReference>
<evidence type="ECO:0000256" key="1">
    <source>
        <dbReference type="ARBA" id="ARBA00022737"/>
    </source>
</evidence>
<dbReference type="PANTHER" id="PTHR47926">
    <property type="entry name" value="PENTATRICOPEPTIDE REPEAT-CONTAINING PROTEIN"/>
    <property type="match status" value="1"/>
</dbReference>
<name>A0AAP0EL28_9MAGN</name>
<dbReference type="Gene3D" id="1.25.40.10">
    <property type="entry name" value="Tetratricopeptide repeat domain"/>
    <property type="match status" value="4"/>
</dbReference>
<dbReference type="InterPro" id="IPR046960">
    <property type="entry name" value="PPR_At4g14850-like_plant"/>
</dbReference>
<dbReference type="GO" id="GO:0009451">
    <property type="term" value="P:RNA modification"/>
    <property type="evidence" value="ECO:0007669"/>
    <property type="project" value="InterPro"/>
</dbReference>
<organism evidence="3 4">
    <name type="scientific">Stephania cephalantha</name>
    <dbReference type="NCBI Taxonomy" id="152367"/>
    <lineage>
        <taxon>Eukaryota</taxon>
        <taxon>Viridiplantae</taxon>
        <taxon>Streptophyta</taxon>
        <taxon>Embryophyta</taxon>
        <taxon>Tracheophyta</taxon>
        <taxon>Spermatophyta</taxon>
        <taxon>Magnoliopsida</taxon>
        <taxon>Ranunculales</taxon>
        <taxon>Menispermaceae</taxon>
        <taxon>Menispermoideae</taxon>
        <taxon>Cissampelideae</taxon>
        <taxon>Stephania</taxon>
    </lineage>
</organism>
<gene>
    <name evidence="3" type="ORF">Scep_025166</name>
</gene>
<comment type="caution">
    <text evidence="3">The sequence shown here is derived from an EMBL/GenBank/DDBJ whole genome shotgun (WGS) entry which is preliminary data.</text>
</comment>
<dbReference type="PROSITE" id="PS51375">
    <property type="entry name" value="PPR"/>
    <property type="match status" value="4"/>
</dbReference>
<dbReference type="Pfam" id="PF13041">
    <property type="entry name" value="PPR_2"/>
    <property type="match status" value="2"/>
</dbReference>
<dbReference type="FunFam" id="1.25.40.10:FF:000343">
    <property type="entry name" value="Pentatricopeptide repeat-containing protein At3g58590"/>
    <property type="match status" value="1"/>
</dbReference>
<evidence type="ECO:0000256" key="2">
    <source>
        <dbReference type="PROSITE-ProRule" id="PRU00708"/>
    </source>
</evidence>
<dbReference type="AlphaFoldDB" id="A0AAP0EL28"/>
<feature type="repeat" description="PPR" evidence="2">
    <location>
        <begin position="296"/>
        <end position="331"/>
    </location>
</feature>
<reference evidence="3 4" key="1">
    <citation type="submission" date="2024-01" db="EMBL/GenBank/DDBJ databases">
        <title>Genome assemblies of Stephania.</title>
        <authorList>
            <person name="Yang L."/>
        </authorList>
    </citation>
    <scope>NUCLEOTIDE SEQUENCE [LARGE SCALE GENOMIC DNA]</scope>
    <source>
        <strain evidence="3">JXDWG</strain>
        <tissue evidence="3">Leaf</tissue>
    </source>
</reference>
<sequence>MLLQITHKAYRFTHNLHSLYQSTQPIRQFQSLQTAQYDLSNFHTHLLQTHQTPHSIHQVHAQIITTGSSKSSFTATHLVKSYGKAGNLKWARLVFESVHKKRVFLWNSMIRACSVYSLWSEIVELYVRMEGESVVPDHYTLPFVAKAFGVLCCVEEGKRVHDVAKRIGIDGNVYVGTALVEMYVEFGEIGVAYDVFDEMPVRDVVAWTSMISGFVDHGKYWEAVKVFRDMRLGECKPNWVTVLSVIPACDFDVHSFVVKLGFDFCEEVQTAVLNMYVKGGKITIARNLFDEMLEKNLVSWTVMVGGYSQNGYAEEALSLFYEMLTMSDHEPDSAIAASVSQACAQLGSLSCGEMMHGYFVQTGSITELSVETALVDMYAKCGSIRAAQRVFDGIQCRNLITWSALIAGYGYHGFGSKALDLFEHMKSEGFIPDETVFLSVLSACSHSGLVFEGKEYFNLMRKTYNVIPGRKHYACMIDLLGRAGLVDEALDLIKRMPVEADANVWGALLSSCKTVGNVKVAEYASKRLFELESDSPDYHVLLANIYAGCGKWDDVSSIRSVIRSKGEKKTPGCSFVEVNCQLHTFLAKDMTHPKSDNIISILKTLHTSVSDNQWMLA</sequence>